<keyword evidence="2" id="KW-1185">Reference proteome</keyword>
<gene>
    <name evidence="1" type="ORF">LTR37_011631</name>
</gene>
<dbReference type="Proteomes" id="UP001281147">
    <property type="component" value="Unassembled WGS sequence"/>
</dbReference>
<dbReference type="EMBL" id="JAUTXU010000103">
    <property type="protein sequence ID" value="KAK3708127.1"/>
    <property type="molecule type" value="Genomic_DNA"/>
</dbReference>
<comment type="caution">
    <text evidence="1">The sequence shown here is derived from an EMBL/GenBank/DDBJ whole genome shotgun (WGS) entry which is preliminary data.</text>
</comment>
<evidence type="ECO:0000313" key="1">
    <source>
        <dbReference type="EMBL" id="KAK3708127.1"/>
    </source>
</evidence>
<accession>A0ACC3N1D3</accession>
<evidence type="ECO:0000313" key="2">
    <source>
        <dbReference type="Proteomes" id="UP001281147"/>
    </source>
</evidence>
<protein>
    <submittedName>
        <fullName evidence="1">Uncharacterized protein</fullName>
    </submittedName>
</protein>
<name>A0ACC3N1D3_9PEZI</name>
<sequence>MIALLQAGNHIVKASATGENSKDKGYAINHNMAFEANVKPYNLPENAVWLVTGCSSGIGAALAHHIATQHPTNRIVATARNINSLNIPNIPNTPNVLKSPLDVTSIPSIDAALSTTLSHFGRLDVLVNNAGYTLVGDTEAAGDAEARALMDTNFWGMVDLSKRAIRIMREENPKSSSGGGGVILNVSSMGGYFGFPACSFYHASKFAMEGWTESVAKELPAEWNIHLCCIEPGGIRTNYASSSMKMMEARHPAYADPSFPTNVVIGYMRDPASRDTWAEPEAVAKAMWEVVGRGGRIPVRVPLGRDAWGMVMEDVERTREELEGLRALSESVV</sequence>
<organism evidence="1 2">
    <name type="scientific">Vermiconidia calcicola</name>
    <dbReference type="NCBI Taxonomy" id="1690605"/>
    <lineage>
        <taxon>Eukaryota</taxon>
        <taxon>Fungi</taxon>
        <taxon>Dikarya</taxon>
        <taxon>Ascomycota</taxon>
        <taxon>Pezizomycotina</taxon>
        <taxon>Dothideomycetes</taxon>
        <taxon>Dothideomycetidae</taxon>
        <taxon>Mycosphaerellales</taxon>
        <taxon>Extremaceae</taxon>
        <taxon>Vermiconidia</taxon>
    </lineage>
</organism>
<proteinExistence type="predicted"/>
<reference evidence="1" key="1">
    <citation type="submission" date="2023-07" db="EMBL/GenBank/DDBJ databases">
        <title>Black Yeasts Isolated from many extreme environments.</title>
        <authorList>
            <person name="Coleine C."/>
            <person name="Stajich J.E."/>
            <person name="Selbmann L."/>
        </authorList>
    </citation>
    <scope>NUCLEOTIDE SEQUENCE</scope>
    <source>
        <strain evidence="1">CCFEE 5714</strain>
    </source>
</reference>